<protein>
    <recommendedName>
        <fullName evidence="1">CFAP65 fourth Ig-like domain-containing protein</fullName>
    </recommendedName>
</protein>
<dbReference type="PANTHER" id="PTHR46127">
    <property type="entry name" value="CILIA- AND FLAGELLA-ASSOCIATED PROTEIN 65"/>
    <property type="match status" value="1"/>
</dbReference>
<evidence type="ECO:0000313" key="2">
    <source>
        <dbReference type="Ensembl" id="ENSDCDP00010031688.1"/>
    </source>
</evidence>
<reference evidence="2 3" key="1">
    <citation type="submission" date="2020-06" db="EMBL/GenBank/DDBJ databases">
        <authorList>
            <consortium name="Wellcome Sanger Institute Data Sharing"/>
        </authorList>
    </citation>
    <scope>NUCLEOTIDE SEQUENCE [LARGE SCALE GENOMIC DNA]</scope>
</reference>
<dbReference type="Gene3D" id="2.60.40.10">
    <property type="entry name" value="Immunoglobulins"/>
    <property type="match status" value="1"/>
</dbReference>
<evidence type="ECO:0000313" key="3">
    <source>
        <dbReference type="Proteomes" id="UP000694580"/>
    </source>
</evidence>
<organism evidence="2 3">
    <name type="scientific">Denticeps clupeoides</name>
    <name type="common">denticle herring</name>
    <dbReference type="NCBI Taxonomy" id="299321"/>
    <lineage>
        <taxon>Eukaryota</taxon>
        <taxon>Metazoa</taxon>
        <taxon>Chordata</taxon>
        <taxon>Craniata</taxon>
        <taxon>Vertebrata</taxon>
        <taxon>Euteleostomi</taxon>
        <taxon>Actinopterygii</taxon>
        <taxon>Neopterygii</taxon>
        <taxon>Teleostei</taxon>
        <taxon>Clupei</taxon>
        <taxon>Clupeiformes</taxon>
        <taxon>Denticipitoidei</taxon>
        <taxon>Denticipitidae</taxon>
        <taxon>Denticeps</taxon>
    </lineage>
</organism>
<dbReference type="AlphaFoldDB" id="A0AAY4CF33"/>
<dbReference type="Ensembl" id="ENSDCDT00010039246.1">
    <property type="protein sequence ID" value="ENSDCDP00010031688.1"/>
    <property type="gene ID" value="ENSDCDG00010020217.1"/>
</dbReference>
<dbReference type="SUPFAM" id="SSF49354">
    <property type="entry name" value="PapD-like"/>
    <property type="match status" value="1"/>
</dbReference>
<dbReference type="Proteomes" id="UP000694580">
    <property type="component" value="Chromosome 9"/>
</dbReference>
<dbReference type="GeneTree" id="ENSGT00430000031142"/>
<proteinExistence type="predicted"/>
<accession>A0AAY4CF33</accession>
<reference evidence="2" key="2">
    <citation type="submission" date="2025-08" db="UniProtKB">
        <authorList>
            <consortium name="Ensembl"/>
        </authorList>
    </citation>
    <scope>IDENTIFICATION</scope>
</reference>
<feature type="domain" description="CFAP65 fourth Ig-like" evidence="1">
    <location>
        <begin position="41"/>
        <end position="79"/>
    </location>
</feature>
<dbReference type="InterPro" id="IPR052614">
    <property type="entry name" value="CFAP65"/>
</dbReference>
<dbReference type="GO" id="GO:0005737">
    <property type="term" value="C:cytoplasm"/>
    <property type="evidence" value="ECO:0007669"/>
    <property type="project" value="TreeGrafter"/>
</dbReference>
<dbReference type="PANTHER" id="PTHR46127:SF1">
    <property type="entry name" value="CILIA- AND FLAGELLA-ASSOCIATED PROTEIN 65"/>
    <property type="match status" value="1"/>
</dbReference>
<name>A0AAY4CF33_9TELE</name>
<dbReference type="InterPro" id="IPR008962">
    <property type="entry name" value="PapD-like_sf"/>
</dbReference>
<sequence length="269" mass="29320">MERVFGCELREGLVSPGSSVRVPVSFAPVAVDTCSVDYLTALRLHFRPRHPVTHHRRVACVLLHQDPLFLDLIGTCHSEHLKPAALAPRHLRVYQLHLRRGLTCYPPNILGAMLAKNKLRRDEDGALALPEGFDEDSAAADMSRMEEYFQQMAGEDVPSSTRCHVTAAPSELLFYQGPASQSVTVTNHTKGRVCLLWTSEPKSPFSVSPSSGELGPLKTTAFRVTYCPPEANGFHAAQLECFALYTVGDTPSSSSSTTGVCGRGRVCGL</sequence>
<keyword evidence="3" id="KW-1185">Reference proteome</keyword>
<dbReference type="Pfam" id="PF24507">
    <property type="entry name" value="Ig_CFAP65_4th"/>
    <property type="match status" value="1"/>
</dbReference>
<evidence type="ECO:0000259" key="1">
    <source>
        <dbReference type="Pfam" id="PF24507"/>
    </source>
</evidence>
<reference evidence="2" key="3">
    <citation type="submission" date="2025-09" db="UniProtKB">
        <authorList>
            <consortium name="Ensembl"/>
        </authorList>
    </citation>
    <scope>IDENTIFICATION</scope>
</reference>
<dbReference type="GO" id="GO:0036126">
    <property type="term" value="C:sperm flagellum"/>
    <property type="evidence" value="ECO:0007669"/>
    <property type="project" value="TreeGrafter"/>
</dbReference>
<dbReference type="InterPro" id="IPR058536">
    <property type="entry name" value="Ig_CFAP65_4th"/>
</dbReference>
<dbReference type="InterPro" id="IPR013783">
    <property type="entry name" value="Ig-like_fold"/>
</dbReference>
<dbReference type="GO" id="GO:0007288">
    <property type="term" value="P:sperm axoneme assembly"/>
    <property type="evidence" value="ECO:0007669"/>
    <property type="project" value="TreeGrafter"/>
</dbReference>